<dbReference type="EMBL" id="BA000022">
    <property type="protein sequence ID" value="BAA17020.1"/>
    <property type="molecule type" value="Genomic_DNA"/>
</dbReference>
<evidence type="ECO:0000313" key="1">
    <source>
        <dbReference type="EMBL" id="BAA17020.1"/>
    </source>
</evidence>
<dbReference type="Proteomes" id="UP000001425">
    <property type="component" value="Chromosome"/>
</dbReference>
<protein>
    <submittedName>
        <fullName evidence="1">Ssr2711 protein</fullName>
    </submittedName>
</protein>
<dbReference type="PhylomeDB" id="P73000"/>
<reference evidence="1 2" key="2">
    <citation type="journal article" date="1996" name="DNA Res.">
        <title>Sequence analysis of the genome of the unicellular cyanobacterium Synechocystis sp. strain PCC6803. II. Sequence determination of the entire genome and assignment of potential protein-coding regions.</title>
        <authorList>
            <person name="Kaneko T."/>
            <person name="Sato S."/>
            <person name="Kotani H."/>
            <person name="Tanaka A."/>
            <person name="Asamizu E."/>
            <person name="Nakamura Y."/>
            <person name="Miyajima N."/>
            <person name="Hirosawa M."/>
            <person name="Sugiura M."/>
            <person name="Sasamoto S."/>
            <person name="Kimura T."/>
            <person name="Hosouchi T."/>
            <person name="Matsuno A."/>
            <person name="Muraki A."/>
            <person name="Nakazaki N."/>
            <person name="Naruo K."/>
            <person name="Okumura S."/>
            <person name="Shimpo S."/>
            <person name="Takeuchi C."/>
            <person name="Wada T."/>
            <person name="Watanabe A."/>
            <person name="Yamada M."/>
            <person name="Yasuda M."/>
            <person name="Tabata S."/>
        </authorList>
    </citation>
    <scope>NUCLEOTIDE SEQUENCE [LARGE SCALE GENOMIC DNA]</scope>
    <source>
        <strain evidence="2">ATCC 27184 / PCC 6803 / Kazusa</strain>
    </source>
</reference>
<evidence type="ECO:0000313" key="2">
    <source>
        <dbReference type="Proteomes" id="UP000001425"/>
    </source>
</evidence>
<dbReference type="KEGG" id="syn:ssr2711"/>
<dbReference type="PIR" id="S74980">
    <property type="entry name" value="S74980"/>
</dbReference>
<sequence>MGLQRWQGKLTVIDEVEYWTSPLLGIHFELTPENLQIFYPDRRPFLSTVALAALTEQAEKRAELAEAENARLKELLRQAGVIEF</sequence>
<dbReference type="PaxDb" id="1148-1652095"/>
<accession>P73000</accession>
<dbReference type="EnsemblBacteria" id="BAA17020">
    <property type="protein sequence ID" value="BAA17020"/>
    <property type="gene ID" value="BAA17020"/>
</dbReference>
<reference evidence="1 2" key="1">
    <citation type="journal article" date="1995" name="DNA Res.">
        <title>Sequence analysis of the genome of the unicellular cyanobacterium Synechocystis sp. strain PCC6803. I. Sequence features in the 1 Mb region from map positions 64% to 92% of the genome.</title>
        <authorList>
            <person name="Kaneko T."/>
            <person name="Tanaka A."/>
            <person name="Sato S."/>
            <person name="Kotani H."/>
            <person name="Sazuka T."/>
            <person name="Miyajima N."/>
            <person name="Sugiura M."/>
            <person name="Tabata S."/>
        </authorList>
    </citation>
    <scope>NUCLEOTIDE SEQUENCE [LARGE SCALE GENOMIC DNA]</scope>
    <source>
        <strain evidence="2">ATCC 27184 / PCC 6803 / Kazusa</strain>
    </source>
</reference>
<proteinExistence type="predicted"/>
<organism evidence="1 2">
    <name type="scientific">Synechocystis sp. (strain ATCC 27184 / PCC 6803 / Kazusa)</name>
    <dbReference type="NCBI Taxonomy" id="1111708"/>
    <lineage>
        <taxon>Bacteria</taxon>
        <taxon>Bacillati</taxon>
        <taxon>Cyanobacteriota</taxon>
        <taxon>Cyanophyceae</taxon>
        <taxon>Synechococcales</taxon>
        <taxon>Merismopediaceae</taxon>
        <taxon>Synechocystis</taxon>
    </lineage>
</organism>
<gene>
    <name evidence="1" type="ordered locus">ssr2711</name>
</gene>
<dbReference type="eggNOG" id="COG4636">
    <property type="taxonomic scope" value="Bacteria"/>
</dbReference>
<dbReference type="InParanoid" id="P73000"/>
<name>P73000_SYNY3</name>
<keyword evidence="2" id="KW-1185">Reference proteome</keyword>
<dbReference type="AlphaFoldDB" id="P73000"/>
<dbReference type="STRING" id="1148.gene:10497881"/>